<dbReference type="InParanoid" id="G9NBM0"/>
<keyword evidence="3" id="KW-1185">Reference proteome</keyword>
<protein>
    <recommendedName>
        <fullName evidence="1">NACHT-NTPase and P-loop NTPases N-terminal domain-containing protein</fullName>
    </recommendedName>
</protein>
<dbReference type="GeneID" id="25786792"/>
<name>G9NBM0_HYPVG</name>
<dbReference type="STRING" id="413071.G9NBM0"/>
<sequence>MATKMDVDTETFEAREDPVNVKKNTSKTKENPLKLIWSAGEDIKKISAQYESQLDHFSKLPNEFAQIKECLPMVQSTFSIVEDLDGKILLEDTIYPLTTKLKDEATALQTTFGELSKEVEKTNRKKSILDCYRIILSTSPTLCRVEIGMQELLGSLENIFTTAKYNTPSELKGAIDKMSEVKSSVSDEDLKKTGEAKANFTQHNASGATGYQNHFDGQGHHINAGGGTIVYHYNGTKP</sequence>
<organism evidence="2 3">
    <name type="scientific">Hypocrea virens (strain Gv29-8 / FGSC 10586)</name>
    <name type="common">Gliocladium virens</name>
    <name type="synonym">Trichoderma virens</name>
    <dbReference type="NCBI Taxonomy" id="413071"/>
    <lineage>
        <taxon>Eukaryota</taxon>
        <taxon>Fungi</taxon>
        <taxon>Dikarya</taxon>
        <taxon>Ascomycota</taxon>
        <taxon>Pezizomycotina</taxon>
        <taxon>Sordariomycetes</taxon>
        <taxon>Hypocreomycetidae</taxon>
        <taxon>Hypocreales</taxon>
        <taxon>Hypocreaceae</taxon>
        <taxon>Trichoderma</taxon>
    </lineage>
</organism>
<dbReference type="InterPro" id="IPR031352">
    <property type="entry name" value="SesA"/>
</dbReference>
<dbReference type="AlphaFoldDB" id="G9NBM0"/>
<reference evidence="2 3" key="1">
    <citation type="journal article" date="2011" name="Genome Biol.">
        <title>Comparative genome sequence analysis underscores mycoparasitism as the ancestral life style of Trichoderma.</title>
        <authorList>
            <person name="Kubicek C.P."/>
            <person name="Herrera-Estrella A."/>
            <person name="Seidl-Seiboth V."/>
            <person name="Martinez D.A."/>
            <person name="Druzhinina I.S."/>
            <person name="Thon M."/>
            <person name="Zeilinger S."/>
            <person name="Casas-Flores S."/>
            <person name="Horwitz B.A."/>
            <person name="Mukherjee P.K."/>
            <person name="Mukherjee M."/>
            <person name="Kredics L."/>
            <person name="Alcaraz L.D."/>
            <person name="Aerts A."/>
            <person name="Antal Z."/>
            <person name="Atanasova L."/>
            <person name="Cervantes-Badillo M.G."/>
            <person name="Challacombe J."/>
            <person name="Chertkov O."/>
            <person name="McCluskey K."/>
            <person name="Coulpier F."/>
            <person name="Deshpande N."/>
            <person name="von Doehren H."/>
            <person name="Ebbole D.J."/>
            <person name="Esquivel-Naranjo E.U."/>
            <person name="Fekete E."/>
            <person name="Flipphi M."/>
            <person name="Glaser F."/>
            <person name="Gomez-Rodriguez E.Y."/>
            <person name="Gruber S."/>
            <person name="Han C."/>
            <person name="Henrissat B."/>
            <person name="Hermosa R."/>
            <person name="Hernandez-Onate M."/>
            <person name="Karaffa L."/>
            <person name="Kosti I."/>
            <person name="Le Crom S."/>
            <person name="Lindquist E."/>
            <person name="Lucas S."/>
            <person name="Luebeck M."/>
            <person name="Luebeck P.S."/>
            <person name="Margeot A."/>
            <person name="Metz B."/>
            <person name="Misra M."/>
            <person name="Nevalainen H."/>
            <person name="Omann M."/>
            <person name="Packer N."/>
            <person name="Perrone G."/>
            <person name="Uresti-Rivera E.E."/>
            <person name="Salamov A."/>
            <person name="Schmoll M."/>
            <person name="Seiboth B."/>
            <person name="Shapiro H."/>
            <person name="Sukno S."/>
            <person name="Tamayo-Ramos J.A."/>
            <person name="Tisch D."/>
            <person name="Wiest A."/>
            <person name="Wilkinson H.H."/>
            <person name="Zhang M."/>
            <person name="Coutinho P.M."/>
            <person name="Kenerley C.M."/>
            <person name="Monte E."/>
            <person name="Baker S.E."/>
            <person name="Grigoriev I.V."/>
        </authorList>
    </citation>
    <scope>NUCLEOTIDE SEQUENCE [LARGE SCALE GENOMIC DNA]</scope>
    <source>
        <strain evidence="3">Gv29-8 / FGSC 10586</strain>
    </source>
</reference>
<evidence type="ECO:0000259" key="1">
    <source>
        <dbReference type="Pfam" id="PF17107"/>
    </source>
</evidence>
<dbReference type="EMBL" id="ABDF02000091">
    <property type="protein sequence ID" value="EHK16225.1"/>
    <property type="molecule type" value="Genomic_DNA"/>
</dbReference>
<evidence type="ECO:0000313" key="3">
    <source>
        <dbReference type="Proteomes" id="UP000007115"/>
    </source>
</evidence>
<accession>G9NBM0</accession>
<gene>
    <name evidence="2" type="ORF">TRIVIDRAFT_111275</name>
</gene>
<dbReference type="OrthoDB" id="195446at2759"/>
<feature type="domain" description="NACHT-NTPase and P-loop NTPases N-terminal" evidence="1">
    <location>
        <begin position="47"/>
        <end position="158"/>
    </location>
</feature>
<dbReference type="VEuPathDB" id="FungiDB:TRIVIDRAFT_111275"/>
<dbReference type="Pfam" id="PF17107">
    <property type="entry name" value="SesA"/>
    <property type="match status" value="1"/>
</dbReference>
<dbReference type="Proteomes" id="UP000007115">
    <property type="component" value="Unassembled WGS sequence"/>
</dbReference>
<dbReference type="eggNOG" id="ENOG502SWRP">
    <property type="taxonomic scope" value="Eukaryota"/>
</dbReference>
<comment type="caution">
    <text evidence="2">The sequence shown here is derived from an EMBL/GenBank/DDBJ whole genome shotgun (WGS) entry which is preliminary data.</text>
</comment>
<dbReference type="RefSeq" id="XP_013950420.1">
    <property type="nucleotide sequence ID" value="XM_014094945.1"/>
</dbReference>
<evidence type="ECO:0000313" key="2">
    <source>
        <dbReference type="EMBL" id="EHK16225.1"/>
    </source>
</evidence>
<dbReference type="HOGENOM" id="CLU_1165968_0_0_1"/>
<proteinExistence type="predicted"/>